<reference evidence="4 5" key="1">
    <citation type="journal article" date="2019" name="Int. J. Syst. Evol. Microbiol.">
        <title>The Global Catalogue of Microorganisms (GCM) 10K type strain sequencing project: providing services to taxonomists for standard genome sequencing and annotation.</title>
        <authorList>
            <consortium name="The Broad Institute Genomics Platform"/>
            <consortium name="The Broad Institute Genome Sequencing Center for Infectious Disease"/>
            <person name="Wu L."/>
            <person name="Ma J."/>
        </authorList>
    </citation>
    <scope>NUCLEOTIDE SEQUENCE [LARGE SCALE GENOMIC DNA]</scope>
    <source>
        <strain evidence="4 5">JCM 14307</strain>
    </source>
</reference>
<evidence type="ECO:0000313" key="4">
    <source>
        <dbReference type="EMBL" id="GAA1698005.1"/>
    </source>
</evidence>
<dbReference type="RefSeq" id="WP_344156742.1">
    <property type="nucleotide sequence ID" value="NZ_BAAANF010000017.1"/>
</dbReference>
<dbReference type="Gene3D" id="3.40.33.10">
    <property type="entry name" value="CAP"/>
    <property type="match status" value="1"/>
</dbReference>
<dbReference type="InterPro" id="IPR035940">
    <property type="entry name" value="CAP_sf"/>
</dbReference>
<dbReference type="SUPFAM" id="SSF55797">
    <property type="entry name" value="PR-1-like"/>
    <property type="match status" value="1"/>
</dbReference>
<dbReference type="InterPro" id="IPR014044">
    <property type="entry name" value="CAP_dom"/>
</dbReference>
<keyword evidence="2" id="KW-1133">Transmembrane helix</keyword>
<feature type="compositionally biased region" description="Low complexity" evidence="1">
    <location>
        <begin position="100"/>
        <end position="149"/>
    </location>
</feature>
<evidence type="ECO:0000256" key="1">
    <source>
        <dbReference type="SAM" id="MobiDB-lite"/>
    </source>
</evidence>
<keyword evidence="5" id="KW-1185">Reference proteome</keyword>
<feature type="compositionally biased region" description="Basic residues" evidence="1">
    <location>
        <begin position="7"/>
        <end position="21"/>
    </location>
</feature>
<dbReference type="EMBL" id="BAAANF010000017">
    <property type="protein sequence ID" value="GAA1698005.1"/>
    <property type="molecule type" value="Genomic_DNA"/>
</dbReference>
<evidence type="ECO:0000313" key="5">
    <source>
        <dbReference type="Proteomes" id="UP001500280"/>
    </source>
</evidence>
<gene>
    <name evidence="4" type="ORF">GCM10009745_50360</name>
</gene>
<dbReference type="Proteomes" id="UP001500280">
    <property type="component" value="Unassembled WGS sequence"/>
</dbReference>
<dbReference type="Pfam" id="PF00188">
    <property type="entry name" value="CAP"/>
    <property type="match status" value="1"/>
</dbReference>
<evidence type="ECO:0000259" key="3">
    <source>
        <dbReference type="Pfam" id="PF00188"/>
    </source>
</evidence>
<feature type="compositionally biased region" description="Low complexity" evidence="1">
    <location>
        <begin position="167"/>
        <end position="176"/>
    </location>
</feature>
<keyword evidence="2" id="KW-0812">Transmembrane</keyword>
<organism evidence="4 5">
    <name type="scientific">Kribbella yunnanensis</name>
    <dbReference type="NCBI Taxonomy" id="190194"/>
    <lineage>
        <taxon>Bacteria</taxon>
        <taxon>Bacillati</taxon>
        <taxon>Actinomycetota</taxon>
        <taxon>Actinomycetes</taxon>
        <taxon>Propionibacteriales</taxon>
        <taxon>Kribbellaceae</taxon>
        <taxon>Kribbella</taxon>
    </lineage>
</organism>
<name>A0ABN2I3L0_9ACTN</name>
<dbReference type="PANTHER" id="PTHR31157">
    <property type="entry name" value="SCP DOMAIN-CONTAINING PROTEIN"/>
    <property type="match status" value="1"/>
</dbReference>
<accession>A0ABN2I3L0</accession>
<dbReference type="PANTHER" id="PTHR31157:SF1">
    <property type="entry name" value="SCP DOMAIN-CONTAINING PROTEIN"/>
    <property type="match status" value="1"/>
</dbReference>
<evidence type="ECO:0000256" key="2">
    <source>
        <dbReference type="SAM" id="Phobius"/>
    </source>
</evidence>
<feature type="transmembrane region" description="Helical" evidence="2">
    <location>
        <begin position="21"/>
        <end position="44"/>
    </location>
</feature>
<feature type="region of interest" description="Disordered" evidence="1">
    <location>
        <begin position="1"/>
        <end position="21"/>
    </location>
</feature>
<feature type="region of interest" description="Disordered" evidence="1">
    <location>
        <begin position="100"/>
        <end position="192"/>
    </location>
</feature>
<feature type="domain" description="SCP" evidence="3">
    <location>
        <begin position="199"/>
        <end position="318"/>
    </location>
</feature>
<sequence length="322" mass="33628">MTDAPTPRRHRGTRRAQKNKRGLVGPIVSALSVLVAIGPVIYLMSRDNSTVSDATKVLNVSEDTRDDSGASLVDGAHSVPLKTVTKTLANGKVTTAVIGAGANGTSTTSTPGTTGTPGVTPTGTPSNTLTTPTAPTTGVTTVTVTPGKPRTTEGKPGKPKPPPRPTPTKTTTSKPPSNTPEPPPTNDGGGTNAQEREVLELTNQVRQQNGCGPLRLNSALVEAAGRHASDMVRRHYMDHTNPEGQDPGDRMRAAGYDGGSWGENIAAGYPTAQKVVAAWMKSEGHRANILNCKFNLLGVGYDPGRVKSDWGPGSWVQDFGRS</sequence>
<comment type="caution">
    <text evidence="4">The sequence shown here is derived from an EMBL/GenBank/DDBJ whole genome shotgun (WGS) entry which is preliminary data.</text>
</comment>
<keyword evidence="2" id="KW-0472">Membrane</keyword>
<dbReference type="CDD" id="cd05379">
    <property type="entry name" value="CAP_bacterial"/>
    <property type="match status" value="1"/>
</dbReference>
<protein>
    <recommendedName>
        <fullName evidence="3">SCP domain-containing protein</fullName>
    </recommendedName>
</protein>
<proteinExistence type="predicted"/>